<evidence type="ECO:0000313" key="2">
    <source>
        <dbReference type="EMBL" id="MQL83507.1"/>
    </source>
</evidence>
<evidence type="ECO:0000313" key="3">
    <source>
        <dbReference type="Proteomes" id="UP000652761"/>
    </source>
</evidence>
<reference evidence="2" key="1">
    <citation type="submission" date="2017-07" db="EMBL/GenBank/DDBJ databases">
        <title>Taro Niue Genome Assembly and Annotation.</title>
        <authorList>
            <person name="Atibalentja N."/>
            <person name="Keating K."/>
            <person name="Fields C.J."/>
        </authorList>
    </citation>
    <scope>NUCLEOTIDE SEQUENCE</scope>
    <source>
        <strain evidence="2">Niue_2</strain>
        <tissue evidence="2">Leaf</tissue>
    </source>
</reference>
<gene>
    <name evidence="2" type="ORF">Taro_016007</name>
</gene>
<name>A0A843UMD6_COLES</name>
<evidence type="ECO:0000256" key="1">
    <source>
        <dbReference type="SAM" id="MobiDB-lite"/>
    </source>
</evidence>
<sequence>MYNKSQIKLQELIEHRSNHVRLESHDTSTNIPDLHEVGKEQLGVTSRDTKKPSENERLTIGTTTSDLNKVEGPQAEPRFTSDTPRGQGTTPYSATTDGTKERERPPQTSTRSRAHKQNHPAPRTRHEVRELHPTVPPRTAPRNRKHNRNRSTATPNTSTDGNTLNV</sequence>
<dbReference type="EMBL" id="NMUH01000699">
    <property type="protein sequence ID" value="MQL83507.1"/>
    <property type="molecule type" value="Genomic_DNA"/>
</dbReference>
<proteinExistence type="predicted"/>
<feature type="compositionally biased region" description="Polar residues" evidence="1">
    <location>
        <begin position="80"/>
        <end position="97"/>
    </location>
</feature>
<keyword evidence="3" id="KW-1185">Reference proteome</keyword>
<feature type="compositionally biased region" description="Basic and acidic residues" evidence="1">
    <location>
        <begin position="47"/>
        <end position="57"/>
    </location>
</feature>
<comment type="caution">
    <text evidence="2">The sequence shown here is derived from an EMBL/GenBank/DDBJ whole genome shotgun (WGS) entry which is preliminary data.</text>
</comment>
<accession>A0A843UMD6</accession>
<dbReference type="Proteomes" id="UP000652761">
    <property type="component" value="Unassembled WGS sequence"/>
</dbReference>
<feature type="compositionally biased region" description="Polar residues" evidence="1">
    <location>
        <begin position="150"/>
        <end position="166"/>
    </location>
</feature>
<dbReference type="AlphaFoldDB" id="A0A843UMD6"/>
<protein>
    <submittedName>
        <fullName evidence="2">Uncharacterized protein</fullName>
    </submittedName>
</protein>
<organism evidence="2 3">
    <name type="scientific">Colocasia esculenta</name>
    <name type="common">Wild taro</name>
    <name type="synonym">Arum esculentum</name>
    <dbReference type="NCBI Taxonomy" id="4460"/>
    <lineage>
        <taxon>Eukaryota</taxon>
        <taxon>Viridiplantae</taxon>
        <taxon>Streptophyta</taxon>
        <taxon>Embryophyta</taxon>
        <taxon>Tracheophyta</taxon>
        <taxon>Spermatophyta</taxon>
        <taxon>Magnoliopsida</taxon>
        <taxon>Liliopsida</taxon>
        <taxon>Araceae</taxon>
        <taxon>Aroideae</taxon>
        <taxon>Colocasieae</taxon>
        <taxon>Colocasia</taxon>
    </lineage>
</organism>
<feature type="region of interest" description="Disordered" evidence="1">
    <location>
        <begin position="20"/>
        <end position="166"/>
    </location>
</feature>